<feature type="transmembrane region" description="Helical" evidence="2">
    <location>
        <begin position="202"/>
        <end position="221"/>
    </location>
</feature>
<dbReference type="SUPFAM" id="SSF103481">
    <property type="entry name" value="Multidrug resistance efflux transporter EmrE"/>
    <property type="match status" value="1"/>
</dbReference>
<dbReference type="RefSeq" id="XP_022088806.1">
    <property type="nucleotide sequence ID" value="XM_022233114.1"/>
</dbReference>
<keyword evidence="2" id="KW-1133">Transmembrane helix</keyword>
<keyword evidence="3" id="KW-1185">Reference proteome</keyword>
<evidence type="ECO:0000256" key="2">
    <source>
        <dbReference type="SAM" id="Phobius"/>
    </source>
</evidence>
<dbReference type="KEGG" id="aplc:110978265"/>
<dbReference type="Proteomes" id="UP000694845">
    <property type="component" value="Unplaced"/>
</dbReference>
<evidence type="ECO:0000313" key="7">
    <source>
        <dbReference type="RefSeq" id="XP_022088804.1"/>
    </source>
</evidence>
<proteinExistence type="predicted"/>
<dbReference type="PANTHER" id="PTHR19346">
    <property type="entry name" value="SUGAR PHOSPHATE TRANSPORTER DOMAIN-CONTAINING PROTEIN"/>
    <property type="match status" value="1"/>
</dbReference>
<evidence type="ECO:0000313" key="3">
    <source>
        <dbReference type="Proteomes" id="UP000694845"/>
    </source>
</evidence>
<dbReference type="OMA" id="RYMCEIQ"/>
<keyword evidence="2" id="KW-0472">Membrane</keyword>
<feature type="transmembrane region" description="Helical" evidence="2">
    <location>
        <begin position="227"/>
        <end position="245"/>
    </location>
</feature>
<reference evidence="4 5" key="1">
    <citation type="submission" date="2025-04" db="UniProtKB">
        <authorList>
            <consortium name="RefSeq"/>
        </authorList>
    </citation>
    <scope>IDENTIFICATION</scope>
</reference>
<evidence type="ECO:0000313" key="4">
    <source>
        <dbReference type="RefSeq" id="XP_022088801.1"/>
    </source>
</evidence>
<evidence type="ECO:0000313" key="9">
    <source>
        <dbReference type="RefSeq" id="XP_022088806.1"/>
    </source>
</evidence>
<dbReference type="InterPro" id="IPR026505">
    <property type="entry name" value="Solute_c_fam_35_mem_F3/F4"/>
</dbReference>
<dbReference type="InterPro" id="IPR037185">
    <property type="entry name" value="EmrE-like"/>
</dbReference>
<keyword evidence="2" id="KW-0812">Transmembrane</keyword>
<evidence type="ECO:0000256" key="1">
    <source>
        <dbReference type="SAM" id="MobiDB-lite"/>
    </source>
</evidence>
<evidence type="ECO:0000313" key="5">
    <source>
        <dbReference type="RefSeq" id="XP_022088802.1"/>
    </source>
</evidence>
<feature type="compositionally biased region" description="Basic and acidic residues" evidence="1">
    <location>
        <begin position="404"/>
        <end position="415"/>
    </location>
</feature>
<evidence type="ECO:0000313" key="8">
    <source>
        <dbReference type="RefSeq" id="XP_022088805.1"/>
    </source>
</evidence>
<dbReference type="RefSeq" id="XP_022088805.1">
    <property type="nucleotide sequence ID" value="XM_022233113.1"/>
</dbReference>
<feature type="transmembrane region" description="Helical" evidence="2">
    <location>
        <begin position="318"/>
        <end position="341"/>
    </location>
</feature>
<feature type="transmembrane region" description="Helical" evidence="2">
    <location>
        <begin position="257"/>
        <end position="280"/>
    </location>
</feature>
<gene>
    <name evidence="4 5 6 7 8 9" type="primary">LOC110978265</name>
</gene>
<dbReference type="RefSeq" id="XP_022088802.1">
    <property type="nucleotide sequence ID" value="XM_022233110.1"/>
</dbReference>
<dbReference type="RefSeq" id="XP_022088803.1">
    <property type="nucleotide sequence ID" value="XM_022233111.1"/>
</dbReference>
<organism evidence="3 4">
    <name type="scientific">Acanthaster planci</name>
    <name type="common">Crown-of-thorns starfish</name>
    <dbReference type="NCBI Taxonomy" id="133434"/>
    <lineage>
        <taxon>Eukaryota</taxon>
        <taxon>Metazoa</taxon>
        <taxon>Echinodermata</taxon>
        <taxon>Eleutherozoa</taxon>
        <taxon>Asterozoa</taxon>
        <taxon>Asteroidea</taxon>
        <taxon>Valvatacea</taxon>
        <taxon>Valvatida</taxon>
        <taxon>Acanthasteridae</taxon>
        <taxon>Acanthaster</taxon>
    </lineage>
</organism>
<dbReference type="PANTHER" id="PTHR19346:SF4">
    <property type="entry name" value="SUGAR PHOSPHATE TRANSPORTER DOMAIN-CONTAINING PROTEIN"/>
    <property type="match status" value="1"/>
</dbReference>
<feature type="transmembrane region" description="Helical" evidence="2">
    <location>
        <begin position="347"/>
        <end position="366"/>
    </location>
</feature>
<feature type="transmembrane region" description="Helical" evidence="2">
    <location>
        <begin position="54"/>
        <end position="75"/>
    </location>
</feature>
<accession>A0A8B7YAS0</accession>
<dbReference type="AlphaFoldDB" id="A0A8B7YAS0"/>
<name>A0A8B7YAS0_ACAPL</name>
<evidence type="ECO:0000313" key="6">
    <source>
        <dbReference type="RefSeq" id="XP_022088803.1"/>
    </source>
</evidence>
<dbReference type="OrthoDB" id="10062838at2759"/>
<protein>
    <submittedName>
        <fullName evidence="4 5">Thiamine transporter SLC35F3 isoform X1</fullName>
    </submittedName>
</protein>
<dbReference type="GeneID" id="110978265"/>
<feature type="transmembrane region" description="Helical" evidence="2">
    <location>
        <begin position="171"/>
        <end position="190"/>
    </location>
</feature>
<feature type="region of interest" description="Disordered" evidence="1">
    <location>
        <begin position="388"/>
        <end position="441"/>
    </location>
</feature>
<feature type="transmembrane region" description="Helical" evidence="2">
    <location>
        <begin position="292"/>
        <end position="311"/>
    </location>
</feature>
<feature type="transmembrane region" description="Helical" evidence="2">
    <location>
        <begin position="87"/>
        <end position="112"/>
    </location>
</feature>
<dbReference type="RefSeq" id="XP_022088804.1">
    <property type="nucleotide sequence ID" value="XM_022233112.1"/>
</dbReference>
<dbReference type="RefSeq" id="XP_022088801.1">
    <property type="nucleotide sequence ID" value="XM_022233109.1"/>
</dbReference>
<sequence length="441" mass="48969">MMEYTAIEDQVEVEVVESQHSHARLENGKVEITLHPKEKKDGERKCLTEKVRKILHGLVLVIGIALSWVSAMQFTKSTYSATFNAPFFVIWFSTIWNVICYPVYVTGAWVCLKEKRKGGLRVLFREDQKIFGPNGLTVLTYFKYIGPFCLCWMVTNYVYIRAVGIITVTDVTALFATNTAFVYICSWIWLKEKFILIPARSFSVVLSILGTVLVCYADGFRGSRAEGVVLALGASVGAALYKVLFFRCVGNASFGQVSLFLSLLGLFNLVFFWPIMLILYLTNVETLDWGNLPVTFLCGGAALTLVFNFLVNFGIAITFPLFIALGTVVGIPLNGVVDWLVRGATFGALKIFGGALIVAGFLVMLVPESIQRKVACWEEGKCPCERQTLDQETGEPGEGAGQKDIGEREWQHKGETWPGLEQTEEEKDIHCATISPEVNVG</sequence>